<evidence type="ECO:0000313" key="1">
    <source>
        <dbReference type="EMBL" id="CAG2184359.1"/>
    </source>
</evidence>
<name>A0A8S3PRY2_MYTED</name>
<comment type="caution">
    <text evidence="1">The sequence shown here is derived from an EMBL/GenBank/DDBJ whole genome shotgun (WGS) entry which is preliminary data.</text>
</comment>
<reference evidence="1" key="1">
    <citation type="submission" date="2021-03" db="EMBL/GenBank/DDBJ databases">
        <authorList>
            <person name="Bekaert M."/>
        </authorList>
    </citation>
    <scope>NUCLEOTIDE SEQUENCE</scope>
</reference>
<evidence type="ECO:0000313" key="2">
    <source>
        <dbReference type="Proteomes" id="UP000683360"/>
    </source>
</evidence>
<gene>
    <name evidence="1" type="ORF">MEDL_10</name>
</gene>
<proteinExistence type="predicted"/>
<keyword evidence="2" id="KW-1185">Reference proteome</keyword>
<protein>
    <submittedName>
        <fullName evidence="1">Uncharacterized protein</fullName>
    </submittedName>
</protein>
<accession>A0A8S3PRY2</accession>
<sequence>MSEKVCTDNRLALYIAENKFRKACEQIKLITRRLNLLQIRYDKAKRDDMKSFRYTLRLQLATTEGARNMFYEYAVKQATQVGRLKREIKTQQLPKVEQLDTTKPNEIMKSFRYTLRLQLATTEGARNMFYEYAVKQATQVGRLKREIKTQQLPKVEQECHVNDRLNRGDASVYLLVSHLFTATGNVHRCQSTLFANFMTEPEDDKE</sequence>
<dbReference type="OrthoDB" id="6427379at2759"/>
<organism evidence="1 2">
    <name type="scientific">Mytilus edulis</name>
    <name type="common">Blue mussel</name>
    <dbReference type="NCBI Taxonomy" id="6550"/>
    <lineage>
        <taxon>Eukaryota</taxon>
        <taxon>Metazoa</taxon>
        <taxon>Spiralia</taxon>
        <taxon>Lophotrochozoa</taxon>
        <taxon>Mollusca</taxon>
        <taxon>Bivalvia</taxon>
        <taxon>Autobranchia</taxon>
        <taxon>Pteriomorphia</taxon>
        <taxon>Mytilida</taxon>
        <taxon>Mytiloidea</taxon>
        <taxon>Mytilidae</taxon>
        <taxon>Mytilinae</taxon>
        <taxon>Mytilus</taxon>
    </lineage>
</organism>
<dbReference type="EMBL" id="CAJPWZ010000001">
    <property type="protein sequence ID" value="CAG2184359.1"/>
    <property type="molecule type" value="Genomic_DNA"/>
</dbReference>
<dbReference type="AlphaFoldDB" id="A0A8S3PRY2"/>
<dbReference type="Proteomes" id="UP000683360">
    <property type="component" value="Unassembled WGS sequence"/>
</dbReference>